<dbReference type="InterPro" id="IPR029058">
    <property type="entry name" value="AB_hydrolase_fold"/>
</dbReference>
<feature type="domain" description="AB hydrolase-1" evidence="1">
    <location>
        <begin position="27"/>
        <end position="80"/>
    </location>
</feature>
<sequence length="96" mass="10931">MQTLYRDKRNEKLELLQGLTLGRDETASISPLQQNVLVVWGEDDKIFPVEMAKELQGLIGKNVRLEIIQNASHVPQIERPMKFNYTVKNFLCGGSS</sequence>
<dbReference type="AlphaFoldDB" id="A0A2P2IR10"/>
<dbReference type="Gene3D" id="3.40.50.1820">
    <property type="entry name" value="alpha/beta hydrolase"/>
    <property type="match status" value="1"/>
</dbReference>
<dbReference type="EMBL" id="GGEC01003199">
    <property type="protein sequence ID" value="MBW83682.1"/>
    <property type="molecule type" value="Transcribed_RNA"/>
</dbReference>
<dbReference type="SUPFAM" id="SSF53474">
    <property type="entry name" value="alpha/beta-Hydrolases"/>
    <property type="match status" value="1"/>
</dbReference>
<dbReference type="Pfam" id="PF00561">
    <property type="entry name" value="Abhydrolase_1"/>
    <property type="match status" value="1"/>
</dbReference>
<evidence type="ECO:0000313" key="2">
    <source>
        <dbReference type="EMBL" id="MBW83682.1"/>
    </source>
</evidence>
<protein>
    <submittedName>
        <fullName evidence="2">Uncharacterized protein MANES_03G054200</fullName>
    </submittedName>
</protein>
<dbReference type="PANTHER" id="PTHR43139:SF52">
    <property type="entry name" value="SI:DKEY-122A22.2"/>
    <property type="match status" value="1"/>
</dbReference>
<proteinExistence type="predicted"/>
<dbReference type="InterPro" id="IPR000073">
    <property type="entry name" value="AB_hydrolase_1"/>
</dbReference>
<accession>A0A2P2IR10</accession>
<evidence type="ECO:0000259" key="1">
    <source>
        <dbReference type="Pfam" id="PF00561"/>
    </source>
</evidence>
<reference evidence="2" key="1">
    <citation type="submission" date="2018-02" db="EMBL/GenBank/DDBJ databases">
        <title>Rhizophora mucronata_Transcriptome.</title>
        <authorList>
            <person name="Meera S.P."/>
            <person name="Sreeshan A."/>
            <person name="Augustine A."/>
        </authorList>
    </citation>
    <scope>NUCLEOTIDE SEQUENCE</scope>
    <source>
        <tissue evidence="2">Leaf</tissue>
    </source>
</reference>
<dbReference type="InterPro" id="IPR052370">
    <property type="entry name" value="Meta-cleavage_hydrolase"/>
</dbReference>
<organism evidence="2">
    <name type="scientific">Rhizophora mucronata</name>
    <name type="common">Asiatic mangrove</name>
    <dbReference type="NCBI Taxonomy" id="61149"/>
    <lineage>
        <taxon>Eukaryota</taxon>
        <taxon>Viridiplantae</taxon>
        <taxon>Streptophyta</taxon>
        <taxon>Embryophyta</taxon>
        <taxon>Tracheophyta</taxon>
        <taxon>Spermatophyta</taxon>
        <taxon>Magnoliopsida</taxon>
        <taxon>eudicotyledons</taxon>
        <taxon>Gunneridae</taxon>
        <taxon>Pentapetalae</taxon>
        <taxon>rosids</taxon>
        <taxon>fabids</taxon>
        <taxon>Malpighiales</taxon>
        <taxon>Rhizophoraceae</taxon>
        <taxon>Rhizophora</taxon>
    </lineage>
</organism>
<dbReference type="PANTHER" id="PTHR43139">
    <property type="entry name" value="SI:DKEY-122A22.2"/>
    <property type="match status" value="1"/>
</dbReference>
<name>A0A2P2IR10_RHIMU</name>